<comment type="caution">
    <text evidence="2">The sequence shown here is derived from an EMBL/GenBank/DDBJ whole genome shotgun (WGS) entry which is preliminary data.</text>
</comment>
<keyword evidence="3" id="KW-1185">Reference proteome</keyword>
<name>A0A9P8PRU0_9ASCO</name>
<evidence type="ECO:0000313" key="3">
    <source>
        <dbReference type="Proteomes" id="UP000769528"/>
    </source>
</evidence>
<accession>A0A9P8PRU0</accession>
<protein>
    <submittedName>
        <fullName evidence="2">Uncharacterized protein</fullName>
    </submittedName>
</protein>
<reference evidence="2" key="1">
    <citation type="journal article" date="2021" name="Open Biol.">
        <title>Shared evolutionary footprints suggest mitochondrial oxidative damage underlies multiple complex I losses in fungi.</title>
        <authorList>
            <person name="Schikora-Tamarit M.A."/>
            <person name="Marcet-Houben M."/>
            <person name="Nosek J."/>
            <person name="Gabaldon T."/>
        </authorList>
    </citation>
    <scope>NUCLEOTIDE SEQUENCE</scope>
    <source>
        <strain evidence="2">CBS6341</strain>
    </source>
</reference>
<evidence type="ECO:0000256" key="1">
    <source>
        <dbReference type="SAM" id="MobiDB-lite"/>
    </source>
</evidence>
<proteinExistence type="predicted"/>
<reference evidence="2" key="2">
    <citation type="submission" date="2021-01" db="EMBL/GenBank/DDBJ databases">
        <authorList>
            <person name="Schikora-Tamarit M.A."/>
        </authorList>
    </citation>
    <scope>NUCLEOTIDE SEQUENCE</scope>
    <source>
        <strain evidence="2">CBS6341</strain>
    </source>
</reference>
<organism evidence="2 3">
    <name type="scientific">Wickerhamomyces mucosus</name>
    <dbReference type="NCBI Taxonomy" id="1378264"/>
    <lineage>
        <taxon>Eukaryota</taxon>
        <taxon>Fungi</taxon>
        <taxon>Dikarya</taxon>
        <taxon>Ascomycota</taxon>
        <taxon>Saccharomycotina</taxon>
        <taxon>Saccharomycetes</taxon>
        <taxon>Phaffomycetales</taxon>
        <taxon>Wickerhamomycetaceae</taxon>
        <taxon>Wickerhamomyces</taxon>
    </lineage>
</organism>
<gene>
    <name evidence="2" type="ORF">WICMUC_002176</name>
</gene>
<feature type="region of interest" description="Disordered" evidence="1">
    <location>
        <begin position="154"/>
        <end position="174"/>
    </location>
</feature>
<dbReference type="OrthoDB" id="10568794at2759"/>
<feature type="compositionally biased region" description="Low complexity" evidence="1">
    <location>
        <begin position="156"/>
        <end position="167"/>
    </location>
</feature>
<dbReference type="EMBL" id="JAEUBF010000677">
    <property type="protein sequence ID" value="KAH3676154.1"/>
    <property type="molecule type" value="Genomic_DNA"/>
</dbReference>
<evidence type="ECO:0000313" key="2">
    <source>
        <dbReference type="EMBL" id="KAH3676154.1"/>
    </source>
</evidence>
<dbReference type="AlphaFoldDB" id="A0A9P8PRU0"/>
<dbReference type="Proteomes" id="UP000769528">
    <property type="component" value="Unassembled WGS sequence"/>
</dbReference>
<sequence length="557" mass="65097">MSHNRIVEEENLIDPGLLRLSRNEEESTSSNVPILTRLISHASNTLGGLRSINSSRDLRGIIRTSLIENNDSSQSGLIQSEVELSSGIDRIMNNPSENMEIAGDRQPFIGRLTPHIRQSHQSFLYERQGQRISPITLPQISTVENYSDSRVLPHMSLQPLPSSSSSLRRPRSDSESLSSFINISSYRELRGDNVDDREIDHSSHQRFPSPRLCESLEIYKNLKKFLQKRQTEVKNHESKIQERRNHPEKRKFNNLIGDFQEKILDKEFRKKLRITRILPCSFFSSTSTFIHIPIKEDEESVIPSFRLSMFHLDYQNRKGSGFLNFEDNSQLIMFLSKVVLKINESKFTDEPLRDSISFNMELIDFENNDLRYSSTSNMKLLELVEHQPHNHDWAINNFFHNNYYPEFMELSEEMDDSRLSKDSRNFFKNVRNIKGQLKTWLKLKLFHKISFDQFLRTVMCDDCIYKIQENFIVFKIQLQFDQNSFYGSNFRVSDLNSKTHLLGYIDRKFGDFELVNANFNLFCSTSIEDDTEDDSIMKLTSENYGDGYYSSNTVQLQ</sequence>